<sequence length="87" mass="10388">MLRYRSSAAPENLLLDAQGNLEVWFWIQHLVPTSHEWILISDFLKKDLALFLKKNYKPEQKLVKNSFIIRNRTKIHSPEDILRVKED</sequence>
<proteinExistence type="predicted"/>
<dbReference type="Proteomes" id="UP001642260">
    <property type="component" value="Unassembled WGS sequence"/>
</dbReference>
<evidence type="ECO:0000313" key="2">
    <source>
        <dbReference type="Proteomes" id="UP001642260"/>
    </source>
</evidence>
<evidence type="ECO:0000313" key="1">
    <source>
        <dbReference type="EMBL" id="CAH8321031.1"/>
    </source>
</evidence>
<comment type="caution">
    <text evidence="1">The sequence shown here is derived from an EMBL/GenBank/DDBJ whole genome shotgun (WGS) entry which is preliminary data.</text>
</comment>
<reference evidence="1 2" key="1">
    <citation type="submission" date="2022-03" db="EMBL/GenBank/DDBJ databases">
        <authorList>
            <person name="Macdonald S."/>
            <person name="Ahmed S."/>
            <person name="Newling K."/>
        </authorList>
    </citation>
    <scope>NUCLEOTIDE SEQUENCE [LARGE SCALE GENOMIC DNA]</scope>
</reference>
<dbReference type="EMBL" id="CAKOAT010095154">
    <property type="protein sequence ID" value="CAH8321031.1"/>
    <property type="molecule type" value="Genomic_DNA"/>
</dbReference>
<keyword evidence="2" id="KW-1185">Reference proteome</keyword>
<accession>A0ABC8JDI3</accession>
<name>A0ABC8JDI3_ERUVS</name>
<organism evidence="1 2">
    <name type="scientific">Eruca vesicaria subsp. sativa</name>
    <name type="common">Garden rocket</name>
    <name type="synonym">Eruca sativa</name>
    <dbReference type="NCBI Taxonomy" id="29727"/>
    <lineage>
        <taxon>Eukaryota</taxon>
        <taxon>Viridiplantae</taxon>
        <taxon>Streptophyta</taxon>
        <taxon>Embryophyta</taxon>
        <taxon>Tracheophyta</taxon>
        <taxon>Spermatophyta</taxon>
        <taxon>Magnoliopsida</taxon>
        <taxon>eudicotyledons</taxon>
        <taxon>Gunneridae</taxon>
        <taxon>Pentapetalae</taxon>
        <taxon>rosids</taxon>
        <taxon>malvids</taxon>
        <taxon>Brassicales</taxon>
        <taxon>Brassicaceae</taxon>
        <taxon>Brassiceae</taxon>
        <taxon>Eruca</taxon>
    </lineage>
</organism>
<dbReference type="AlphaFoldDB" id="A0ABC8JDI3"/>
<gene>
    <name evidence="1" type="ORF">ERUC_LOCUS9264</name>
</gene>
<protein>
    <submittedName>
        <fullName evidence="1">Uncharacterized protein</fullName>
    </submittedName>
</protein>